<proteinExistence type="predicted"/>
<name>A0A285S663_9RHOB</name>
<dbReference type="EMBL" id="OBMT01000003">
    <property type="protein sequence ID" value="SOC02146.1"/>
    <property type="molecule type" value="Genomic_DNA"/>
</dbReference>
<dbReference type="AlphaFoldDB" id="A0A285S663"/>
<dbReference type="Proteomes" id="UP000219111">
    <property type="component" value="Unassembled WGS sequence"/>
</dbReference>
<evidence type="ECO:0000313" key="2">
    <source>
        <dbReference type="EMBL" id="SOC02146.1"/>
    </source>
</evidence>
<evidence type="ECO:0000313" key="3">
    <source>
        <dbReference type="Proteomes" id="UP000219111"/>
    </source>
</evidence>
<gene>
    <name evidence="2" type="ORF">SAMN05877831_10389</name>
</gene>
<keyword evidence="3" id="KW-1185">Reference proteome</keyword>
<accession>A0A285S663</accession>
<sequence length="98" mass="10442">MIRTRLFVRLCPACPMLPDMGACPALSGMSGHAVKAMKYNENIRNRSVSASCPDKAARRIVDRTRRGNGFPPLGGEPSHPRDTPGAVLSVRARIGGAA</sequence>
<feature type="region of interest" description="Disordered" evidence="1">
    <location>
        <begin position="62"/>
        <end position="86"/>
    </location>
</feature>
<organism evidence="2 3">
    <name type="scientific">Rhodobacter maris</name>
    <dbReference type="NCBI Taxonomy" id="446682"/>
    <lineage>
        <taxon>Bacteria</taxon>
        <taxon>Pseudomonadati</taxon>
        <taxon>Pseudomonadota</taxon>
        <taxon>Alphaproteobacteria</taxon>
        <taxon>Rhodobacterales</taxon>
        <taxon>Rhodobacter group</taxon>
        <taxon>Rhodobacter</taxon>
    </lineage>
</organism>
<protein>
    <submittedName>
        <fullName evidence="2">Uncharacterized protein</fullName>
    </submittedName>
</protein>
<evidence type="ECO:0000256" key="1">
    <source>
        <dbReference type="SAM" id="MobiDB-lite"/>
    </source>
</evidence>
<reference evidence="3" key="1">
    <citation type="submission" date="2017-08" db="EMBL/GenBank/DDBJ databases">
        <authorList>
            <person name="Varghese N."/>
            <person name="Submissions S."/>
        </authorList>
    </citation>
    <scope>NUCLEOTIDE SEQUENCE [LARGE SCALE GENOMIC DNA]</scope>
    <source>
        <strain evidence="3">JA276</strain>
    </source>
</reference>